<dbReference type="PROSITE" id="PS00095">
    <property type="entry name" value="C5_MTASE_2"/>
    <property type="match status" value="1"/>
</dbReference>
<accession>A0A564UF55</accession>
<dbReference type="RefSeq" id="WP_144125556.1">
    <property type="nucleotide sequence ID" value="NZ_CABHNI010000047.1"/>
</dbReference>
<evidence type="ECO:0000256" key="7">
    <source>
        <dbReference type="RuleBase" id="RU000417"/>
    </source>
</evidence>
<gene>
    <name evidence="8" type="primary">haeIIIM_2</name>
    <name evidence="8" type="ORF">DFSSTS7063_02508</name>
</gene>
<reference evidence="8 9" key="1">
    <citation type="submission" date="2019-07" db="EMBL/GenBank/DDBJ databases">
        <authorList>
            <person name="Hibberd C M."/>
            <person name="Gehrig L. J."/>
            <person name="Chang H.-W."/>
            <person name="Venkatesh S."/>
        </authorList>
    </citation>
    <scope>NUCLEOTIDE SEQUENCE [LARGE SCALE GENOMIC DNA]</scope>
    <source>
        <strain evidence="8">Dorea_formicigenerans_SSTS_Bg7063</strain>
    </source>
</reference>
<dbReference type="GO" id="GO:0009307">
    <property type="term" value="P:DNA restriction-modification system"/>
    <property type="evidence" value="ECO:0007669"/>
    <property type="project" value="UniProtKB-KW"/>
</dbReference>
<evidence type="ECO:0000256" key="2">
    <source>
        <dbReference type="ARBA" id="ARBA00022679"/>
    </source>
</evidence>
<dbReference type="PRINTS" id="PR00105">
    <property type="entry name" value="C5METTRFRASE"/>
</dbReference>
<feature type="active site" evidence="5">
    <location>
        <position position="77"/>
    </location>
</feature>
<name>A0A564UF55_9FIRM</name>
<dbReference type="EMBL" id="CABHNI010000047">
    <property type="protein sequence ID" value="VUX17989.1"/>
    <property type="molecule type" value="Genomic_DNA"/>
</dbReference>
<dbReference type="CDD" id="cd00315">
    <property type="entry name" value="Cyt_C5_DNA_methylase"/>
    <property type="match status" value="1"/>
</dbReference>
<dbReference type="PANTHER" id="PTHR10629">
    <property type="entry name" value="CYTOSINE-SPECIFIC METHYLTRANSFERASE"/>
    <property type="match status" value="1"/>
</dbReference>
<evidence type="ECO:0000313" key="9">
    <source>
        <dbReference type="Proteomes" id="UP000358366"/>
    </source>
</evidence>
<evidence type="ECO:0000256" key="5">
    <source>
        <dbReference type="PROSITE-ProRule" id="PRU01016"/>
    </source>
</evidence>
<comment type="similarity">
    <text evidence="5 6">Belongs to the class I-like SAM-binding methyltransferase superfamily. C5-methyltransferase family.</text>
</comment>
<dbReference type="Pfam" id="PF00145">
    <property type="entry name" value="DNA_methylase"/>
    <property type="match status" value="1"/>
</dbReference>
<dbReference type="PROSITE" id="PS51679">
    <property type="entry name" value="SAM_MT_C5"/>
    <property type="match status" value="1"/>
</dbReference>
<proteinExistence type="inferred from homology"/>
<dbReference type="InterPro" id="IPR050390">
    <property type="entry name" value="C5-Methyltransferase"/>
</dbReference>
<dbReference type="EC" id="2.1.1.37" evidence="7"/>
<keyword evidence="1 5" id="KW-0489">Methyltransferase</keyword>
<dbReference type="PANTHER" id="PTHR10629:SF52">
    <property type="entry name" value="DNA (CYTOSINE-5)-METHYLTRANSFERASE 1"/>
    <property type="match status" value="1"/>
</dbReference>
<sequence>MAKVENKPKMVSLFSGCGGLDLGFETAGFNIIWANDFDSDAQAVYKLNFGKIDGRDILDVSEDEIPDCDILTAGFPCQPFSSAGNRKGVHDSRGMLYKECLRIIEKKMPKVIVFENVRGLLSTKYIDGRKLVDVIVEDLSTMNNVGYNVDYKLINASDYGVPQNRQRVLFVGIRKDLGINFAFPEKQEKKGLTLENILDIPQGVKNQVDWPLSPQALEMITYIPEGGSWKDVPYEHLAPRFKKIRDNMKKYHSPNFYRRFARNEICGTMTASAQPENCGIVHPTENRRFTIREVARIQTFPDDFIFIDDTARNITAMYKVLGNAVPVKMANAIALAIKQQVFKGDANNEYR</sequence>
<evidence type="ECO:0000256" key="1">
    <source>
        <dbReference type="ARBA" id="ARBA00022603"/>
    </source>
</evidence>
<dbReference type="GO" id="GO:0044027">
    <property type="term" value="P:negative regulation of gene expression via chromosomal CpG island methylation"/>
    <property type="evidence" value="ECO:0007669"/>
    <property type="project" value="TreeGrafter"/>
</dbReference>
<dbReference type="Proteomes" id="UP000358366">
    <property type="component" value="Unassembled WGS sequence"/>
</dbReference>
<evidence type="ECO:0000256" key="3">
    <source>
        <dbReference type="ARBA" id="ARBA00022691"/>
    </source>
</evidence>
<dbReference type="Gene3D" id="3.40.50.150">
    <property type="entry name" value="Vaccinia Virus protein VP39"/>
    <property type="match status" value="1"/>
</dbReference>
<dbReference type="SUPFAM" id="SSF53335">
    <property type="entry name" value="S-adenosyl-L-methionine-dependent methyltransferases"/>
    <property type="match status" value="1"/>
</dbReference>
<dbReference type="GO" id="GO:0003677">
    <property type="term" value="F:DNA binding"/>
    <property type="evidence" value="ECO:0007669"/>
    <property type="project" value="TreeGrafter"/>
</dbReference>
<evidence type="ECO:0000256" key="4">
    <source>
        <dbReference type="ARBA" id="ARBA00022747"/>
    </source>
</evidence>
<organism evidence="8 9">
    <name type="scientific">Dorea formicigenerans</name>
    <dbReference type="NCBI Taxonomy" id="39486"/>
    <lineage>
        <taxon>Bacteria</taxon>
        <taxon>Bacillati</taxon>
        <taxon>Bacillota</taxon>
        <taxon>Clostridia</taxon>
        <taxon>Lachnospirales</taxon>
        <taxon>Lachnospiraceae</taxon>
        <taxon>Dorea</taxon>
    </lineage>
</organism>
<dbReference type="NCBIfam" id="TIGR00675">
    <property type="entry name" value="dcm"/>
    <property type="match status" value="1"/>
</dbReference>
<keyword evidence="4" id="KW-0680">Restriction system</keyword>
<dbReference type="InterPro" id="IPR031303">
    <property type="entry name" value="C5_meth_CS"/>
</dbReference>
<evidence type="ECO:0000256" key="6">
    <source>
        <dbReference type="RuleBase" id="RU000416"/>
    </source>
</evidence>
<dbReference type="GO" id="GO:0003886">
    <property type="term" value="F:DNA (cytosine-5-)-methyltransferase activity"/>
    <property type="evidence" value="ECO:0007669"/>
    <property type="project" value="UniProtKB-EC"/>
</dbReference>
<comment type="catalytic activity">
    <reaction evidence="7">
        <text>a 2'-deoxycytidine in DNA + S-adenosyl-L-methionine = a 5-methyl-2'-deoxycytidine in DNA + S-adenosyl-L-homocysteine + H(+)</text>
        <dbReference type="Rhea" id="RHEA:13681"/>
        <dbReference type="Rhea" id="RHEA-COMP:11369"/>
        <dbReference type="Rhea" id="RHEA-COMP:11370"/>
        <dbReference type="ChEBI" id="CHEBI:15378"/>
        <dbReference type="ChEBI" id="CHEBI:57856"/>
        <dbReference type="ChEBI" id="CHEBI:59789"/>
        <dbReference type="ChEBI" id="CHEBI:85452"/>
        <dbReference type="ChEBI" id="CHEBI:85454"/>
        <dbReference type="EC" id="2.1.1.37"/>
    </reaction>
</comment>
<dbReference type="InterPro" id="IPR029063">
    <property type="entry name" value="SAM-dependent_MTases_sf"/>
</dbReference>
<dbReference type="InterPro" id="IPR001525">
    <property type="entry name" value="C5_MeTfrase"/>
</dbReference>
<evidence type="ECO:0000313" key="8">
    <source>
        <dbReference type="EMBL" id="VUX17989.1"/>
    </source>
</evidence>
<dbReference type="AlphaFoldDB" id="A0A564UF55"/>
<dbReference type="InterPro" id="IPR018117">
    <property type="entry name" value="C5_DNA_meth_AS"/>
</dbReference>
<dbReference type="Gene3D" id="3.90.120.10">
    <property type="entry name" value="DNA Methylase, subunit A, domain 2"/>
    <property type="match status" value="1"/>
</dbReference>
<dbReference type="GO" id="GO:0032259">
    <property type="term" value="P:methylation"/>
    <property type="evidence" value="ECO:0007669"/>
    <property type="project" value="UniProtKB-KW"/>
</dbReference>
<keyword evidence="3 5" id="KW-0949">S-adenosyl-L-methionine</keyword>
<protein>
    <recommendedName>
        <fullName evidence="7">Cytosine-specific methyltransferase</fullName>
        <ecNumber evidence="7">2.1.1.37</ecNumber>
    </recommendedName>
</protein>
<keyword evidence="2 5" id="KW-0808">Transferase</keyword>
<dbReference type="PROSITE" id="PS00094">
    <property type="entry name" value="C5_MTASE_1"/>
    <property type="match status" value="1"/>
</dbReference>